<evidence type="ECO:0000256" key="1">
    <source>
        <dbReference type="ARBA" id="ARBA00023239"/>
    </source>
</evidence>
<dbReference type="PANTHER" id="PTHR21240:SF28">
    <property type="entry name" value="ISO-OROTATE DECARBOXYLASE (EUROFUNG)"/>
    <property type="match status" value="1"/>
</dbReference>
<keyword evidence="3" id="KW-0378">Hydrolase</keyword>
<dbReference type="GO" id="GO:0005737">
    <property type="term" value="C:cytoplasm"/>
    <property type="evidence" value="ECO:0007669"/>
    <property type="project" value="TreeGrafter"/>
</dbReference>
<protein>
    <submittedName>
        <fullName evidence="3">Amidohydrolase</fullName>
    </submittedName>
</protein>
<dbReference type="GO" id="GO:0016831">
    <property type="term" value="F:carboxy-lyase activity"/>
    <property type="evidence" value="ECO:0007669"/>
    <property type="project" value="InterPro"/>
</dbReference>
<dbReference type="Pfam" id="PF04909">
    <property type="entry name" value="Amidohydro_2"/>
    <property type="match status" value="1"/>
</dbReference>
<dbReference type="InterPro" id="IPR032466">
    <property type="entry name" value="Metal_Hydrolase"/>
</dbReference>
<dbReference type="GO" id="GO:0019748">
    <property type="term" value="P:secondary metabolic process"/>
    <property type="evidence" value="ECO:0007669"/>
    <property type="project" value="TreeGrafter"/>
</dbReference>
<dbReference type="PANTHER" id="PTHR21240">
    <property type="entry name" value="2-AMINO-3-CARBOXYLMUCONATE-6-SEMIALDEHYDE DECARBOXYLASE"/>
    <property type="match status" value="1"/>
</dbReference>
<evidence type="ECO:0000259" key="2">
    <source>
        <dbReference type="Pfam" id="PF04909"/>
    </source>
</evidence>
<dbReference type="Gene3D" id="3.20.20.140">
    <property type="entry name" value="Metal-dependent hydrolases"/>
    <property type="match status" value="1"/>
</dbReference>
<organism evidence="3">
    <name type="scientific">Thermomicrobium roseum</name>
    <dbReference type="NCBI Taxonomy" id="500"/>
    <lineage>
        <taxon>Bacteria</taxon>
        <taxon>Pseudomonadati</taxon>
        <taxon>Thermomicrobiota</taxon>
        <taxon>Thermomicrobia</taxon>
        <taxon>Thermomicrobiales</taxon>
        <taxon>Thermomicrobiaceae</taxon>
        <taxon>Thermomicrobium</taxon>
    </lineage>
</organism>
<dbReference type="SUPFAM" id="SSF51556">
    <property type="entry name" value="Metallo-dependent hydrolases"/>
    <property type="match status" value="1"/>
</dbReference>
<comment type="caution">
    <text evidence="3">The sequence shown here is derived from an EMBL/GenBank/DDBJ whole genome shotgun (WGS) entry which is preliminary data.</text>
</comment>
<dbReference type="EMBL" id="DSJL01000010">
    <property type="protein sequence ID" value="HEF65097.1"/>
    <property type="molecule type" value="Genomic_DNA"/>
</dbReference>
<dbReference type="GO" id="GO:0016787">
    <property type="term" value="F:hydrolase activity"/>
    <property type="evidence" value="ECO:0007669"/>
    <property type="project" value="UniProtKB-KW"/>
</dbReference>
<dbReference type="InterPro" id="IPR006680">
    <property type="entry name" value="Amidohydro-rel"/>
</dbReference>
<dbReference type="AlphaFoldDB" id="A0A7C2B1F9"/>
<evidence type="ECO:0000313" key="3">
    <source>
        <dbReference type="EMBL" id="HEF65097.1"/>
    </source>
</evidence>
<reference evidence="3" key="1">
    <citation type="journal article" date="2020" name="mSystems">
        <title>Genome- and Community-Level Interaction Insights into Carbon Utilization and Element Cycling Functions of Hydrothermarchaeota in Hydrothermal Sediment.</title>
        <authorList>
            <person name="Zhou Z."/>
            <person name="Liu Y."/>
            <person name="Xu W."/>
            <person name="Pan J."/>
            <person name="Luo Z.H."/>
            <person name="Li M."/>
        </authorList>
    </citation>
    <scope>NUCLEOTIDE SEQUENCE [LARGE SCALE GENOMIC DNA]</scope>
    <source>
        <strain evidence="3">SpSt-222</strain>
    </source>
</reference>
<dbReference type="InterPro" id="IPR032465">
    <property type="entry name" value="ACMSD"/>
</dbReference>
<dbReference type="CDD" id="cd01292">
    <property type="entry name" value="metallo-dependent_hydrolases"/>
    <property type="match status" value="1"/>
</dbReference>
<name>A0A7C2B1F9_THERO</name>
<keyword evidence="1" id="KW-0456">Lyase</keyword>
<sequence>MRTIIDAHVHIFPPEIVQRRAEFCQRDRWFAELYSDPRARLATAEDLVASMNEAGITVSIVAGFPWSDPGLCAYHNEYLAEVAQRSAGRIAWLATVVPHQRQAASEAERCFQRGASGVGELNADAQGFAWDEPEALSDLVESCIAARRPVMAHVSEPLGHHYAGKGTAWPQRFVRFLERFPDVTVVAAHWGGGLPFYELMPEVARATSNVVYDSAASTYLYRFRVFRLVVDLVGPQRVLFASDYPVLRQKRFLERVQNEGSLTESELRAVLGENAQRIYGLQLPLVEERDT</sequence>
<proteinExistence type="predicted"/>
<gene>
    <name evidence="3" type="ORF">ENP47_05840</name>
</gene>
<feature type="domain" description="Amidohydrolase-related" evidence="2">
    <location>
        <begin position="5"/>
        <end position="281"/>
    </location>
</feature>
<accession>A0A7C2B1F9</accession>